<protein>
    <submittedName>
        <fullName evidence="2">Uncharacterized protein</fullName>
    </submittedName>
</protein>
<feature type="region of interest" description="Disordered" evidence="1">
    <location>
        <begin position="32"/>
        <end position="52"/>
    </location>
</feature>
<gene>
    <name evidence="2" type="ORF">WAB15_02460</name>
</gene>
<dbReference type="Proteomes" id="UP001626628">
    <property type="component" value="Chromosome"/>
</dbReference>
<evidence type="ECO:0000256" key="1">
    <source>
        <dbReference type="SAM" id="MobiDB-lite"/>
    </source>
</evidence>
<dbReference type="RefSeq" id="WP_407285123.1">
    <property type="nucleotide sequence ID" value="NZ_CP147982.1"/>
</dbReference>
<proteinExistence type="predicted"/>
<evidence type="ECO:0000313" key="2">
    <source>
        <dbReference type="EMBL" id="WXK74920.1"/>
    </source>
</evidence>
<name>A0ABZ2QFM3_9ACTN</name>
<dbReference type="EMBL" id="CP147982">
    <property type="protein sequence ID" value="WXK74920.1"/>
    <property type="molecule type" value="Genomic_DNA"/>
</dbReference>
<reference evidence="2 3" key="1">
    <citation type="submission" date="2024-03" db="EMBL/GenBank/DDBJ databases">
        <title>The complete genome of Streptomyces sirii sp.nov.</title>
        <authorList>
            <person name="Zakalyukina Y.V."/>
            <person name="Belik A.R."/>
            <person name="Biryukov M.V."/>
            <person name="Baturina O.A."/>
            <person name="Kabilov M.R."/>
        </authorList>
    </citation>
    <scope>NUCLEOTIDE SEQUENCE [LARGE SCALE GENOMIC DNA]</scope>
    <source>
        <strain evidence="2 3">BP-8</strain>
    </source>
</reference>
<organism evidence="2 3">
    <name type="scientific">Streptomyces sirii</name>
    <dbReference type="NCBI Taxonomy" id="3127701"/>
    <lineage>
        <taxon>Bacteria</taxon>
        <taxon>Bacillati</taxon>
        <taxon>Actinomycetota</taxon>
        <taxon>Actinomycetes</taxon>
        <taxon>Kitasatosporales</taxon>
        <taxon>Streptomycetaceae</taxon>
        <taxon>Streptomyces</taxon>
    </lineage>
</organism>
<sequence length="52" mass="6000">MRSMLGGRANTREMRERQARKVMEIVTDRFGVGQNKPKASDHCPVNLDREVQ</sequence>
<accession>A0ABZ2QFM3</accession>
<evidence type="ECO:0000313" key="3">
    <source>
        <dbReference type="Proteomes" id="UP001626628"/>
    </source>
</evidence>
<keyword evidence="3" id="KW-1185">Reference proteome</keyword>